<evidence type="ECO:0000256" key="2">
    <source>
        <dbReference type="SAM" id="Phobius"/>
    </source>
</evidence>
<accession>A0AAU7VQ66</accession>
<proteinExistence type="predicted"/>
<gene>
    <name evidence="3" type="ORF">PRVXT_001427</name>
</gene>
<protein>
    <submittedName>
        <fullName evidence="3">Uncharacterized protein</fullName>
    </submittedName>
</protein>
<feature type="transmembrane region" description="Helical" evidence="2">
    <location>
        <begin position="6"/>
        <end position="23"/>
    </location>
</feature>
<dbReference type="RefSeq" id="WP_350344979.1">
    <property type="nucleotide sequence ID" value="NZ_CP158367.1"/>
</dbReference>
<evidence type="ECO:0000313" key="3">
    <source>
        <dbReference type="EMBL" id="XBX76245.1"/>
    </source>
</evidence>
<reference evidence="3" key="2">
    <citation type="submission" date="2024-06" db="EMBL/GenBank/DDBJ databases">
        <authorList>
            <person name="Petrova K.O."/>
            <person name="Toshchakov S.V."/>
            <person name="Boltjanskaja Y.V."/>
            <person name="Kevbrin V."/>
        </authorList>
    </citation>
    <scope>NUCLEOTIDE SEQUENCE</scope>
    <source>
        <strain evidence="3">Z-910T</strain>
    </source>
</reference>
<dbReference type="EMBL" id="CP158367">
    <property type="protein sequence ID" value="XBX76245.1"/>
    <property type="molecule type" value="Genomic_DNA"/>
</dbReference>
<name>A0AAU7VQ66_9FIRM</name>
<reference evidence="3" key="1">
    <citation type="journal article" date="2013" name="Extremophiles">
        <title>Proteinivorax tanatarense gen. nov., sp. nov., an anaerobic, haloalkaliphilic, proteolytic bacterium isolated from a decaying algal bloom, and proposal of Proteinivoraceae fam. nov.</title>
        <authorList>
            <person name="Kevbrin V."/>
            <person name="Boltyanskaya Y."/>
            <person name="Zhilina T."/>
            <person name="Kolganova T."/>
            <person name="Lavrentjeva E."/>
            <person name="Kuznetsov B."/>
        </authorList>
    </citation>
    <scope>NUCLEOTIDE SEQUENCE</scope>
    <source>
        <strain evidence="3">Z-910T</strain>
    </source>
</reference>
<evidence type="ECO:0000256" key="1">
    <source>
        <dbReference type="SAM" id="Coils"/>
    </source>
</evidence>
<feature type="coiled-coil region" evidence="1">
    <location>
        <begin position="36"/>
        <end position="110"/>
    </location>
</feature>
<dbReference type="Pfam" id="PF19610">
    <property type="entry name" value="DUF6115"/>
    <property type="match status" value="1"/>
</dbReference>
<keyword evidence="2" id="KW-1133">Transmembrane helix</keyword>
<keyword evidence="2" id="KW-0812">Transmembrane</keyword>
<organism evidence="3">
    <name type="scientific">Proteinivorax tanatarense</name>
    <dbReference type="NCBI Taxonomy" id="1260629"/>
    <lineage>
        <taxon>Bacteria</taxon>
        <taxon>Bacillati</taxon>
        <taxon>Bacillota</taxon>
        <taxon>Clostridia</taxon>
        <taxon>Eubacteriales</taxon>
        <taxon>Proteinivoracaceae</taxon>
        <taxon>Proteinivorax</taxon>
    </lineage>
</organism>
<keyword evidence="1" id="KW-0175">Coiled coil</keyword>
<dbReference type="InterPro" id="IPR046118">
    <property type="entry name" value="DUF6115"/>
</dbReference>
<sequence length="154" mass="17647">MSEPVILLVGVLIIILAVLYAYIRKKQSSESFELELHQNNYEVDELEKTYQRLLMEIERNKKDAINQIFYAKQNALKEIKLSHESQLKALKQKNIEKTEENAEISKLEAKHSKVIKLLDKGKSATEVAEELDRGVGEINIIASLLKKERNAKNG</sequence>
<keyword evidence="2" id="KW-0472">Membrane</keyword>
<dbReference type="AlphaFoldDB" id="A0AAU7VQ66"/>